<accession>A0A3B1ASP7</accession>
<gene>
    <name evidence="1" type="ORF">MNBD_GAMMA19-391</name>
</gene>
<sequence>KPCPPDRIDGLLIAHLCGYDDTAQPLVVPGVFGTMPADEQNQPQTHDEYWGEPNEPGLKYATDIAVLGYGYACALDLKFVNKLDINMMVSDR</sequence>
<feature type="non-terminal residue" evidence="1">
    <location>
        <position position="1"/>
    </location>
</feature>
<dbReference type="EMBL" id="UOFV01000350">
    <property type="protein sequence ID" value="VAX02834.1"/>
    <property type="molecule type" value="Genomic_DNA"/>
</dbReference>
<name>A0A3B1ASP7_9ZZZZ</name>
<protein>
    <submittedName>
        <fullName evidence="1">Uncharacterized protein</fullName>
    </submittedName>
</protein>
<evidence type="ECO:0000313" key="1">
    <source>
        <dbReference type="EMBL" id="VAX02834.1"/>
    </source>
</evidence>
<reference evidence="1" key="1">
    <citation type="submission" date="2018-06" db="EMBL/GenBank/DDBJ databases">
        <authorList>
            <person name="Zhirakovskaya E."/>
        </authorList>
    </citation>
    <scope>NUCLEOTIDE SEQUENCE</scope>
</reference>
<proteinExistence type="predicted"/>
<organism evidence="1">
    <name type="scientific">hydrothermal vent metagenome</name>
    <dbReference type="NCBI Taxonomy" id="652676"/>
    <lineage>
        <taxon>unclassified sequences</taxon>
        <taxon>metagenomes</taxon>
        <taxon>ecological metagenomes</taxon>
    </lineage>
</organism>
<dbReference type="AlphaFoldDB" id="A0A3B1ASP7"/>